<dbReference type="EMBL" id="JACYXJ010000007">
    <property type="protein sequence ID" value="MBD8878569.1"/>
    <property type="molecule type" value="Genomic_DNA"/>
</dbReference>
<dbReference type="SUPFAM" id="SSF52821">
    <property type="entry name" value="Rhodanese/Cell cycle control phosphatase"/>
    <property type="match status" value="1"/>
</dbReference>
<dbReference type="Proteomes" id="UP000705379">
    <property type="component" value="Unassembled WGS sequence"/>
</dbReference>
<reference evidence="3" key="1">
    <citation type="submission" date="2018-08" db="EMBL/GenBank/DDBJ databases">
        <authorList>
            <person name="Jin W."/>
            <person name="Wang H."/>
            <person name="Yang Y."/>
            <person name="Li M."/>
            <person name="Liu J."/>
        </authorList>
    </citation>
    <scope>NUCLEOTIDE SEQUENCE</scope>
    <source>
        <strain evidence="3">AESS21</strain>
    </source>
</reference>
<evidence type="ECO:0000259" key="1">
    <source>
        <dbReference type="PROSITE" id="PS50206"/>
    </source>
</evidence>
<comment type="caution">
    <text evidence="3">The sequence shown here is derived from an EMBL/GenBank/DDBJ whole genome shotgun (WGS) entry which is preliminary data.</text>
</comment>
<dbReference type="RefSeq" id="WP_192110970.1">
    <property type="nucleotide sequence ID" value="NZ_JACYXJ010000007.1"/>
</dbReference>
<dbReference type="PANTHER" id="PTHR43031">
    <property type="entry name" value="FAD-DEPENDENT OXIDOREDUCTASE"/>
    <property type="match status" value="1"/>
</dbReference>
<dbReference type="PANTHER" id="PTHR43031:SF1">
    <property type="entry name" value="PYRIDINE NUCLEOTIDE-DISULPHIDE OXIDOREDUCTASE"/>
    <property type="match status" value="1"/>
</dbReference>
<evidence type="ECO:0000313" key="3">
    <source>
        <dbReference type="EMBL" id="MBS8262253.1"/>
    </source>
</evidence>
<dbReference type="PROSITE" id="PS50206">
    <property type="entry name" value="RHODANESE_3"/>
    <property type="match status" value="1"/>
</dbReference>
<dbReference type="Gene3D" id="3.40.250.10">
    <property type="entry name" value="Rhodanese-like domain"/>
    <property type="match status" value="1"/>
</dbReference>
<name>A0A927Q3S7_9HYPH</name>
<dbReference type="SMART" id="SM00450">
    <property type="entry name" value="RHOD"/>
    <property type="match status" value="1"/>
</dbReference>
<dbReference type="InterPro" id="IPR050229">
    <property type="entry name" value="GlpE_sulfurtransferase"/>
</dbReference>
<dbReference type="Proteomes" id="UP000615687">
    <property type="component" value="Unassembled WGS sequence"/>
</dbReference>
<dbReference type="InterPro" id="IPR036873">
    <property type="entry name" value="Rhodanese-like_dom_sf"/>
</dbReference>
<proteinExistence type="predicted"/>
<dbReference type="EMBL" id="QTKU01000005">
    <property type="protein sequence ID" value="MBS8262253.1"/>
    <property type="molecule type" value="Genomic_DNA"/>
</dbReference>
<reference evidence="2 4" key="2">
    <citation type="submission" date="2020-09" db="EMBL/GenBank/DDBJ databases">
        <title>The genome sequence of type strain Labrenzia polysiphoniae KACC 19711.</title>
        <authorList>
            <person name="Liu Y."/>
        </authorList>
    </citation>
    <scope>NUCLEOTIDE SEQUENCE [LARGE SCALE GENOMIC DNA]</scope>
    <source>
        <strain evidence="2 4">KACC 19711</strain>
    </source>
</reference>
<evidence type="ECO:0000313" key="4">
    <source>
        <dbReference type="Proteomes" id="UP000615687"/>
    </source>
</evidence>
<dbReference type="AlphaFoldDB" id="A0A927Q3S7"/>
<organism evidence="3 5">
    <name type="scientific">Roseibium polysiphoniae</name>
    <dbReference type="NCBI Taxonomy" id="2571221"/>
    <lineage>
        <taxon>Bacteria</taxon>
        <taxon>Pseudomonadati</taxon>
        <taxon>Pseudomonadota</taxon>
        <taxon>Alphaproteobacteria</taxon>
        <taxon>Hyphomicrobiales</taxon>
        <taxon>Stappiaceae</taxon>
        <taxon>Roseibium</taxon>
    </lineage>
</organism>
<dbReference type="InterPro" id="IPR001763">
    <property type="entry name" value="Rhodanese-like_dom"/>
</dbReference>
<sequence length="126" mass="13348">MSETEAVSGGTLTTLTVDEVKSLYEKNEVVLIDVRTPAEYAFEHIGGALLAPMSGFDPARLPTPTEERPIVLYCGSGMRSRKMSEKYLAAGFAKIAHMAGGFGAWKQAGNGFLGTDPATGANVPRP</sequence>
<keyword evidence="4" id="KW-1185">Reference proteome</keyword>
<protein>
    <submittedName>
        <fullName evidence="3">Rhodanese-like domain-containing protein</fullName>
    </submittedName>
</protein>
<dbReference type="Pfam" id="PF00581">
    <property type="entry name" value="Rhodanese"/>
    <property type="match status" value="1"/>
</dbReference>
<gene>
    <name evidence="3" type="ORF">DYI23_18640</name>
    <name evidence="2" type="ORF">IG617_19920</name>
</gene>
<dbReference type="CDD" id="cd00158">
    <property type="entry name" value="RHOD"/>
    <property type="match status" value="1"/>
</dbReference>
<accession>A0A927Q3S7</accession>
<reference evidence="3" key="3">
    <citation type="journal article" date="2021" name="Microorganisms">
        <title>Bacterial Dimethylsulfoniopropionate Biosynthesis in the East China Sea.</title>
        <authorList>
            <person name="Liu J."/>
            <person name="Zhang Y."/>
            <person name="Liu J."/>
            <person name="Zhong H."/>
            <person name="Williams B.T."/>
            <person name="Zheng Y."/>
            <person name="Curson A.R.J."/>
            <person name="Sun C."/>
            <person name="Sun H."/>
            <person name="Song D."/>
            <person name="Wagner Mackenzie B."/>
            <person name="Bermejo Martinez A."/>
            <person name="Todd J.D."/>
            <person name="Zhang X.H."/>
        </authorList>
    </citation>
    <scope>NUCLEOTIDE SEQUENCE</scope>
    <source>
        <strain evidence="3">AESS21</strain>
    </source>
</reference>
<feature type="domain" description="Rhodanese" evidence="1">
    <location>
        <begin position="25"/>
        <end position="114"/>
    </location>
</feature>
<evidence type="ECO:0000313" key="2">
    <source>
        <dbReference type="EMBL" id="MBD8878569.1"/>
    </source>
</evidence>
<evidence type="ECO:0000313" key="5">
    <source>
        <dbReference type="Proteomes" id="UP000705379"/>
    </source>
</evidence>